<evidence type="ECO:0000256" key="1">
    <source>
        <dbReference type="SAM" id="MobiDB-lite"/>
    </source>
</evidence>
<dbReference type="WBParaSite" id="PgB01_g248_t13">
    <property type="protein sequence ID" value="PgB01_g248_t13"/>
    <property type="gene ID" value="PgB01_g248"/>
</dbReference>
<dbReference type="AlphaFoldDB" id="A0A914ZGH5"/>
<reference evidence="3" key="1">
    <citation type="submission" date="2022-11" db="UniProtKB">
        <authorList>
            <consortium name="WormBaseParasite"/>
        </authorList>
    </citation>
    <scope>IDENTIFICATION</scope>
</reference>
<feature type="region of interest" description="Disordered" evidence="1">
    <location>
        <begin position="62"/>
        <end position="82"/>
    </location>
</feature>
<sequence length="82" mass="9200">VRVASPLSMKSGEWKLHPEGGLESMTSFFRAEKRLSSIAVAFTRKLEATGCSPGEVSIRLSSMDDAEKESSLKRRLYRKHRS</sequence>
<organism evidence="2 3">
    <name type="scientific">Parascaris univalens</name>
    <name type="common">Nematode worm</name>
    <dbReference type="NCBI Taxonomy" id="6257"/>
    <lineage>
        <taxon>Eukaryota</taxon>
        <taxon>Metazoa</taxon>
        <taxon>Ecdysozoa</taxon>
        <taxon>Nematoda</taxon>
        <taxon>Chromadorea</taxon>
        <taxon>Rhabditida</taxon>
        <taxon>Spirurina</taxon>
        <taxon>Ascaridomorpha</taxon>
        <taxon>Ascaridoidea</taxon>
        <taxon>Ascarididae</taxon>
        <taxon>Parascaris</taxon>
    </lineage>
</organism>
<dbReference type="Proteomes" id="UP000887569">
    <property type="component" value="Unplaced"/>
</dbReference>
<feature type="compositionally biased region" description="Basic residues" evidence="1">
    <location>
        <begin position="73"/>
        <end position="82"/>
    </location>
</feature>
<evidence type="ECO:0000313" key="2">
    <source>
        <dbReference type="Proteomes" id="UP000887569"/>
    </source>
</evidence>
<protein>
    <submittedName>
        <fullName evidence="3">BACK domain-containing protein</fullName>
    </submittedName>
</protein>
<accession>A0A914ZGH5</accession>
<evidence type="ECO:0000313" key="3">
    <source>
        <dbReference type="WBParaSite" id="PgB01_g248_t13"/>
    </source>
</evidence>
<keyword evidence="2" id="KW-1185">Reference proteome</keyword>
<name>A0A914ZGH5_PARUN</name>
<proteinExistence type="predicted"/>